<dbReference type="PANTHER" id="PTHR21342:SF0">
    <property type="entry name" value="BIFUNCTIONAL NMN ADENYLYLTRANSFERASE_NUDIX HYDROLASE"/>
    <property type="match status" value="1"/>
</dbReference>
<sequence>MGKSTVVSTGFIHGRFQVLHNDHLVYLLAGKERCNHLVVGISNPDPTLTRKDEADSARSSLEANPLTYYERYLMVRAALTGAGLRADEYSVVPFPVNFPELYRYYVPMDAVFYLTIYDSWGEKKLTMFTELGLKTEILWRRPREEKGLSSTEIRRRMVAGEKWTHLVPPAVARLAVEFNLGNRLAGAK</sequence>
<keyword evidence="2 4" id="KW-0548">Nucleotidyltransferase</keyword>
<dbReference type="GO" id="GO:0016779">
    <property type="term" value="F:nucleotidyltransferase activity"/>
    <property type="evidence" value="ECO:0007669"/>
    <property type="project" value="UniProtKB-KW"/>
</dbReference>
<dbReference type="RefSeq" id="WP_267927503.1">
    <property type="nucleotide sequence ID" value="NZ_AP024233.1"/>
</dbReference>
<dbReference type="KEGG" id="ddu:GF1_31630"/>
<proteinExistence type="predicted"/>
<reference evidence="4" key="1">
    <citation type="submission" date="2020-12" db="EMBL/GenBank/DDBJ databases">
        <title>Desulfobium dissulfuricans gen. nov., sp. nov., a novel mesophilic, sulfate-reducing bacterium isolated from a deep-sea hydrothermal vent.</title>
        <authorList>
            <person name="Hashimoto Y."/>
            <person name="Tame A."/>
            <person name="Sawayama S."/>
            <person name="Miyazaki J."/>
            <person name="Takai K."/>
            <person name="Nakagawa S."/>
        </authorList>
    </citation>
    <scope>NUCLEOTIDE SEQUENCE</scope>
    <source>
        <strain evidence="4">GF1</strain>
    </source>
</reference>
<dbReference type="SUPFAM" id="SSF52374">
    <property type="entry name" value="Nucleotidylyl transferase"/>
    <property type="match status" value="1"/>
</dbReference>
<dbReference type="Proteomes" id="UP001063350">
    <property type="component" value="Chromosome"/>
</dbReference>
<dbReference type="InterPro" id="IPR014729">
    <property type="entry name" value="Rossmann-like_a/b/a_fold"/>
</dbReference>
<dbReference type="PANTHER" id="PTHR21342">
    <property type="entry name" value="PHOSPHOPANTETHEINE ADENYLYLTRANSFERASE"/>
    <property type="match status" value="1"/>
</dbReference>
<feature type="domain" description="Cytidyltransferase-like" evidence="3">
    <location>
        <begin position="12"/>
        <end position="156"/>
    </location>
</feature>
<protein>
    <submittedName>
        <fullName evidence="4">Nicotinamide-nucleotide adenylyltransferase</fullName>
    </submittedName>
</protein>
<dbReference type="EMBL" id="AP024233">
    <property type="protein sequence ID" value="BCO10787.1"/>
    <property type="molecule type" value="Genomic_DNA"/>
</dbReference>
<keyword evidence="1" id="KW-0808">Transferase</keyword>
<dbReference type="Pfam" id="PF01467">
    <property type="entry name" value="CTP_transf_like"/>
    <property type="match status" value="1"/>
</dbReference>
<keyword evidence="5" id="KW-1185">Reference proteome</keyword>
<organism evidence="4 5">
    <name type="scientific">Desulfolithobacter dissulfuricans</name>
    <dbReference type="NCBI Taxonomy" id="2795293"/>
    <lineage>
        <taxon>Bacteria</taxon>
        <taxon>Pseudomonadati</taxon>
        <taxon>Thermodesulfobacteriota</taxon>
        <taxon>Desulfobulbia</taxon>
        <taxon>Desulfobulbales</taxon>
        <taxon>Desulfobulbaceae</taxon>
        <taxon>Desulfolithobacter</taxon>
    </lineage>
</organism>
<accession>A0A915U4F1</accession>
<dbReference type="InterPro" id="IPR004821">
    <property type="entry name" value="Cyt_trans-like"/>
</dbReference>
<evidence type="ECO:0000313" key="4">
    <source>
        <dbReference type="EMBL" id="BCO10787.1"/>
    </source>
</evidence>
<evidence type="ECO:0000313" key="5">
    <source>
        <dbReference type="Proteomes" id="UP001063350"/>
    </source>
</evidence>
<name>A0A915U4F1_9BACT</name>
<evidence type="ECO:0000256" key="1">
    <source>
        <dbReference type="ARBA" id="ARBA00022679"/>
    </source>
</evidence>
<gene>
    <name evidence="4" type="ORF">GF1_31630</name>
</gene>
<dbReference type="AlphaFoldDB" id="A0A915U4F1"/>
<evidence type="ECO:0000256" key="2">
    <source>
        <dbReference type="ARBA" id="ARBA00022695"/>
    </source>
</evidence>
<dbReference type="Gene3D" id="3.40.50.620">
    <property type="entry name" value="HUPs"/>
    <property type="match status" value="1"/>
</dbReference>
<evidence type="ECO:0000259" key="3">
    <source>
        <dbReference type="Pfam" id="PF01467"/>
    </source>
</evidence>